<feature type="compositionally biased region" description="Basic and acidic residues" evidence="2">
    <location>
        <begin position="698"/>
        <end position="714"/>
    </location>
</feature>
<feature type="compositionally biased region" description="Polar residues" evidence="2">
    <location>
        <begin position="617"/>
        <end position="629"/>
    </location>
</feature>
<feature type="coiled-coil region" evidence="1">
    <location>
        <begin position="298"/>
        <end position="325"/>
    </location>
</feature>
<comment type="caution">
    <text evidence="4">The sequence shown here is derived from an EMBL/GenBank/DDBJ whole genome shotgun (WGS) entry which is preliminary data.</text>
</comment>
<evidence type="ECO:0000256" key="3">
    <source>
        <dbReference type="SAM" id="Phobius"/>
    </source>
</evidence>
<keyword evidence="3" id="KW-0812">Transmembrane</keyword>
<protein>
    <submittedName>
        <fullName evidence="4">Uncharacterized protein</fullName>
    </submittedName>
</protein>
<accession>A0A9P6WJ72</accession>
<organism evidence="4 5">
    <name type="scientific">Pichia californica</name>
    <dbReference type="NCBI Taxonomy" id="460514"/>
    <lineage>
        <taxon>Eukaryota</taxon>
        <taxon>Fungi</taxon>
        <taxon>Dikarya</taxon>
        <taxon>Ascomycota</taxon>
        <taxon>Saccharomycotina</taxon>
        <taxon>Pichiomycetes</taxon>
        <taxon>Pichiales</taxon>
        <taxon>Pichiaceae</taxon>
        <taxon>Pichia</taxon>
    </lineage>
</organism>
<feature type="transmembrane region" description="Helical" evidence="3">
    <location>
        <begin position="224"/>
        <end position="251"/>
    </location>
</feature>
<keyword evidence="1" id="KW-0175">Coiled coil</keyword>
<sequence length="765" mass="87489">MGTFSFYCYRNIYLQSEIGYKLPSVDLIQALNNYNAFVTAPSTERFDMYVNLAKTFESYKDDYMEHYQEYTLMINNYLILSESQIALKYYAFKYYRNETYKYNDTYVLGSPIIEFNKNFNSPVELSTNREHNLVYKHQYGFGTKDNRVTCENFFNNYIYPLYKSQSTLREIEVAKSMSSILTHWIVIKHLQITAFICSLLLIFIFFICALIAEINPNLLTENKAYMYSLPIIYFLIYFAVFIVVFSCLSITLTTYHIDMNFNGLHNTSYNIIQLLLLIMMGYLSFCWVINFLNKYSKLAAKQNKNSKSSEEVDELKKQMIDFRKEIGLDNIETQKVDLETGAIDENTTNAQAENNIKNFLSATVKPFVDSMKRMVTPTAKASAVPTEFQGYIDENGPTMEDIQRIIHYTNNQSNINTSLTTNDNDNDRLDSICEEDEMDSKQKKLSLGEYSALNVVSAISLNNPDCSPFGISGIITAISDSKTNSIINTNSTSNSSNEFKFDMRSTNDYPKKILEEKKNEFYQHAGFALNKNGYTTYNSSNKASANNSENSCGSGKYYKKSPLSKLAVSANDSNYELNNINSFDLTTNNLDKNKFIPNTVSGLQTNVPWEKKFGLNSPGSDASTVQRSSSIKDRVSHFSTSSSKKDEMTASIQELKRNDTLKSNNIKTKNLKEGQTHNDQSPSKLRSDPQTLMQSSLSKEKEREALKNKIRHDFYLTSTGNKSELETSSAEVDEQDESASYSTENVDNQESVFSIDRMVREHNKR</sequence>
<feature type="region of interest" description="Disordered" evidence="2">
    <location>
        <begin position="614"/>
        <end position="765"/>
    </location>
</feature>
<keyword evidence="3" id="KW-0472">Membrane</keyword>
<evidence type="ECO:0000313" key="4">
    <source>
        <dbReference type="EMBL" id="KAG0688131.1"/>
    </source>
</evidence>
<dbReference type="Proteomes" id="UP000697127">
    <property type="component" value="Unassembled WGS sequence"/>
</dbReference>
<feature type="compositionally biased region" description="Polar residues" evidence="2">
    <location>
        <begin position="716"/>
        <end position="730"/>
    </location>
</feature>
<keyword evidence="5" id="KW-1185">Reference proteome</keyword>
<evidence type="ECO:0000313" key="5">
    <source>
        <dbReference type="Proteomes" id="UP000697127"/>
    </source>
</evidence>
<feature type="compositionally biased region" description="Basic and acidic residues" evidence="2">
    <location>
        <begin position="643"/>
        <end position="660"/>
    </location>
</feature>
<gene>
    <name evidence="4" type="ORF">C6P40_001387</name>
</gene>
<name>A0A9P6WJ72_9ASCO</name>
<reference evidence="4" key="1">
    <citation type="submission" date="2020-11" db="EMBL/GenBank/DDBJ databases">
        <title>Kefir isolates.</title>
        <authorList>
            <person name="Marcisauskas S."/>
            <person name="Kim Y."/>
            <person name="Blasche S."/>
        </authorList>
    </citation>
    <scope>NUCLEOTIDE SEQUENCE</scope>
    <source>
        <strain evidence="4">Olga-1</strain>
    </source>
</reference>
<evidence type="ECO:0000256" key="2">
    <source>
        <dbReference type="SAM" id="MobiDB-lite"/>
    </source>
</evidence>
<keyword evidence="3" id="KW-1133">Transmembrane helix</keyword>
<feature type="compositionally biased region" description="Polar residues" evidence="2">
    <location>
        <begin position="738"/>
        <end position="752"/>
    </location>
</feature>
<feature type="transmembrane region" description="Helical" evidence="3">
    <location>
        <begin position="271"/>
        <end position="292"/>
    </location>
</feature>
<evidence type="ECO:0000256" key="1">
    <source>
        <dbReference type="SAM" id="Coils"/>
    </source>
</evidence>
<dbReference type="EMBL" id="PUHW01000180">
    <property type="protein sequence ID" value="KAG0688131.1"/>
    <property type="molecule type" value="Genomic_DNA"/>
</dbReference>
<feature type="compositionally biased region" description="Polar residues" evidence="2">
    <location>
        <begin position="677"/>
        <end position="697"/>
    </location>
</feature>
<feature type="transmembrane region" description="Helical" evidence="3">
    <location>
        <begin position="192"/>
        <end position="212"/>
    </location>
</feature>
<proteinExistence type="predicted"/>
<dbReference type="AlphaFoldDB" id="A0A9P6WJ72"/>